<dbReference type="InterPro" id="IPR035243">
    <property type="entry name" value="TamA_POTRA_Dom_1"/>
</dbReference>
<dbReference type="AlphaFoldDB" id="A0A9X2I7D8"/>
<evidence type="ECO:0000259" key="12">
    <source>
        <dbReference type="Pfam" id="PF01103"/>
    </source>
</evidence>
<dbReference type="PANTHER" id="PTHR12815">
    <property type="entry name" value="SORTING AND ASSEMBLY MACHINERY SAMM50 PROTEIN FAMILY MEMBER"/>
    <property type="match status" value="1"/>
</dbReference>
<reference evidence="15" key="2">
    <citation type="submission" date="2023-01" db="EMBL/GenBank/DDBJ databases">
        <title>Gilvimarinus xylanilyticus HB14 isolated from Caulerpa lentillifera aquaculture base in Hainan, China.</title>
        <authorList>
            <person name="Zhang Y.-J."/>
        </authorList>
    </citation>
    <scope>NUCLEOTIDE SEQUENCE</scope>
    <source>
        <strain evidence="15">HB14</strain>
    </source>
</reference>
<evidence type="ECO:0000256" key="1">
    <source>
        <dbReference type="ARBA" id="ARBA00004442"/>
    </source>
</evidence>
<dbReference type="RefSeq" id="WP_253969096.1">
    <property type="nucleotide sequence ID" value="NZ_JAMFTH010000007.1"/>
</dbReference>
<evidence type="ECO:0000256" key="3">
    <source>
        <dbReference type="ARBA" id="ARBA00015419"/>
    </source>
</evidence>
<comment type="caution">
    <text evidence="15">The sequence shown here is derived from an EMBL/GenBank/DDBJ whole genome shotgun (WGS) entry which is preliminary data.</text>
</comment>
<organism evidence="15 16">
    <name type="scientific">Gilvimarinus xylanilyticus</name>
    <dbReference type="NCBI Taxonomy" id="2944139"/>
    <lineage>
        <taxon>Bacteria</taxon>
        <taxon>Pseudomonadati</taxon>
        <taxon>Pseudomonadota</taxon>
        <taxon>Gammaproteobacteria</taxon>
        <taxon>Cellvibrionales</taxon>
        <taxon>Cellvibrionaceae</taxon>
        <taxon>Gilvimarinus</taxon>
    </lineage>
</organism>
<evidence type="ECO:0000259" key="14">
    <source>
        <dbReference type="Pfam" id="PF17243"/>
    </source>
</evidence>
<evidence type="ECO:0000256" key="2">
    <source>
        <dbReference type="ARBA" id="ARBA00010248"/>
    </source>
</evidence>
<dbReference type="Pfam" id="PF17243">
    <property type="entry name" value="POTRA_TamA_1"/>
    <property type="match status" value="1"/>
</dbReference>
<dbReference type="InterPro" id="IPR000184">
    <property type="entry name" value="Bac_surfAg_D15"/>
</dbReference>
<keyword evidence="7" id="KW-0472">Membrane</keyword>
<feature type="domain" description="Bacterial surface antigen (D15)" evidence="12">
    <location>
        <begin position="269"/>
        <end position="571"/>
    </location>
</feature>
<evidence type="ECO:0000256" key="8">
    <source>
        <dbReference type="ARBA" id="ARBA00023237"/>
    </source>
</evidence>
<sequence length="574" mass="63656">MSQGVVRLLLIPFFALAAGVNAAPSLELRGGSDALRDNIQAYLDVGSQSCRLARWHVRALGQELDRKMEEAARALGYYHLQSEKNFTRTEDCWRLQVDLTPGPQVAYEQVTVLLEGEGANNRDLGRARGNGILREGDTLNHGRYESYKSRLLQAADAQGYFDARYRVAEVLVSQERNTARVNLILDTGARYRIGDIRIEHDILSDDLIDRYVTLETGQVYESEDLVKLKSELQSSNYFGSVSVEPQLNALNEDQVPVNIELLGGPKHSYSVGAGYASDIGPRILLGYENRYLNSRGHSLDATVNASEVITTYQVGYSIPMARPAYEVLRLYTGYTQEDINDSVSNRLATGMNYSSWESSEWLNNFGLSYEEEEFRFGDAPATTSELVIPMYSTSYTSSRDVKYPRRGWNLLVRLKGASDAVVSSTDFAQIYSRVKMILPLGEGRLLLRAEGGVTEVDDFSKLPISQRFFAGGDASVRGYDYKTLGPKNADGIVIGGSRLLTASVEYDQKVYGDFSLAAFYDEGTSFNKGYLDPYRGVGVGVRWISPVGPVRADIAKALDGDEGWRLHLSVGPDL</sequence>
<evidence type="ECO:0000256" key="5">
    <source>
        <dbReference type="ARBA" id="ARBA00022692"/>
    </source>
</evidence>
<dbReference type="Proteomes" id="UP001139319">
    <property type="component" value="Unassembled WGS sequence"/>
</dbReference>
<dbReference type="InterPro" id="IPR010827">
    <property type="entry name" value="BamA/TamA_POTRA"/>
</dbReference>
<dbReference type="PANTHER" id="PTHR12815:SF47">
    <property type="entry name" value="TRANSLOCATION AND ASSEMBLY MODULE SUBUNIT TAMA"/>
    <property type="match status" value="1"/>
</dbReference>
<dbReference type="GO" id="GO:0009306">
    <property type="term" value="P:protein secretion"/>
    <property type="evidence" value="ECO:0007669"/>
    <property type="project" value="TreeGrafter"/>
</dbReference>
<gene>
    <name evidence="15" type="ORF">M6D89_15950</name>
</gene>
<dbReference type="Gene3D" id="2.40.160.50">
    <property type="entry name" value="membrane protein fhac: a member of the omp85/tpsb transporter family"/>
    <property type="match status" value="1"/>
</dbReference>
<keyword evidence="8" id="KW-0998">Cell outer membrane</keyword>
<comment type="similarity">
    <text evidence="2">Belongs to the TamA family.</text>
</comment>
<accession>A0A9X2I7D8</accession>
<dbReference type="Gene3D" id="3.10.20.310">
    <property type="entry name" value="membrane protein fhac"/>
    <property type="match status" value="3"/>
</dbReference>
<feature type="domain" description="TamA POTRA" evidence="14">
    <location>
        <begin position="26"/>
        <end position="101"/>
    </location>
</feature>
<keyword evidence="5" id="KW-0812">Transmembrane</keyword>
<comment type="subunit">
    <text evidence="10">Interacts with TamB to form the translocation and assembly module (TAM).</text>
</comment>
<dbReference type="InterPro" id="IPR039910">
    <property type="entry name" value="D15-like"/>
</dbReference>
<comment type="subcellular location">
    <subcellularLocation>
        <location evidence="1">Cell outer membrane</location>
    </subcellularLocation>
</comment>
<feature type="domain" description="POTRA" evidence="13">
    <location>
        <begin position="191"/>
        <end position="260"/>
    </location>
</feature>
<dbReference type="GO" id="GO:0009279">
    <property type="term" value="C:cell outer membrane"/>
    <property type="evidence" value="ECO:0007669"/>
    <property type="project" value="UniProtKB-SubCell"/>
</dbReference>
<dbReference type="Pfam" id="PF01103">
    <property type="entry name" value="Omp85"/>
    <property type="match status" value="1"/>
</dbReference>
<dbReference type="EMBL" id="JAMFTH010000007">
    <property type="protein sequence ID" value="MCP8900802.1"/>
    <property type="molecule type" value="Genomic_DNA"/>
</dbReference>
<feature type="signal peptide" evidence="11">
    <location>
        <begin position="1"/>
        <end position="17"/>
    </location>
</feature>
<name>A0A9X2I7D8_9GAMM</name>
<evidence type="ECO:0000256" key="4">
    <source>
        <dbReference type="ARBA" id="ARBA00022452"/>
    </source>
</evidence>
<evidence type="ECO:0000259" key="13">
    <source>
        <dbReference type="Pfam" id="PF07244"/>
    </source>
</evidence>
<dbReference type="Pfam" id="PF07244">
    <property type="entry name" value="POTRA"/>
    <property type="match status" value="1"/>
</dbReference>
<feature type="chain" id="PRO_5040751738" description="Translocation and assembly module subunit TamA" evidence="11">
    <location>
        <begin position="18"/>
        <end position="574"/>
    </location>
</feature>
<reference evidence="15" key="1">
    <citation type="submission" date="2022-05" db="EMBL/GenBank/DDBJ databases">
        <authorList>
            <person name="Sun H.-N."/>
        </authorList>
    </citation>
    <scope>NUCLEOTIDE SEQUENCE</scope>
    <source>
        <strain evidence="15">HB14</strain>
    </source>
</reference>
<evidence type="ECO:0000256" key="7">
    <source>
        <dbReference type="ARBA" id="ARBA00023136"/>
    </source>
</evidence>
<evidence type="ECO:0000313" key="15">
    <source>
        <dbReference type="EMBL" id="MCP8900802.1"/>
    </source>
</evidence>
<dbReference type="GO" id="GO:0097347">
    <property type="term" value="C:TAM protein secretion complex"/>
    <property type="evidence" value="ECO:0007669"/>
    <property type="project" value="TreeGrafter"/>
</dbReference>
<evidence type="ECO:0000256" key="11">
    <source>
        <dbReference type="SAM" id="SignalP"/>
    </source>
</evidence>
<keyword evidence="16" id="KW-1185">Reference proteome</keyword>
<proteinExistence type="inferred from homology"/>
<evidence type="ECO:0000313" key="16">
    <source>
        <dbReference type="Proteomes" id="UP001139319"/>
    </source>
</evidence>
<protein>
    <recommendedName>
        <fullName evidence="3">Translocation and assembly module subunit TamA</fullName>
    </recommendedName>
    <alternativeName>
        <fullName evidence="9">Autotransporter assembly factor TamA</fullName>
    </alternativeName>
</protein>
<keyword evidence="4" id="KW-1134">Transmembrane beta strand</keyword>
<evidence type="ECO:0000256" key="6">
    <source>
        <dbReference type="ARBA" id="ARBA00022729"/>
    </source>
</evidence>
<keyword evidence="6 11" id="KW-0732">Signal</keyword>
<evidence type="ECO:0000256" key="9">
    <source>
        <dbReference type="ARBA" id="ARBA00033063"/>
    </source>
</evidence>
<evidence type="ECO:0000256" key="10">
    <source>
        <dbReference type="ARBA" id="ARBA00093548"/>
    </source>
</evidence>